<feature type="signal peptide" evidence="4">
    <location>
        <begin position="1"/>
        <end position="25"/>
    </location>
</feature>
<dbReference type="GO" id="GO:0005737">
    <property type="term" value="C:cytoplasm"/>
    <property type="evidence" value="ECO:0007669"/>
    <property type="project" value="TreeGrafter"/>
</dbReference>
<comment type="catalytic activity">
    <reaction evidence="1">
        <text>Hydrolysis of alpha-(2-&gt;3)-, alpha-(2-&gt;6)-, alpha-(2-&gt;8)- glycosidic linkages of terminal sialic acid residues in oligosaccharides, glycoproteins, glycolipids, colominic acid and synthetic substrates.</text>
        <dbReference type="EC" id="3.2.1.18"/>
    </reaction>
</comment>
<dbReference type="GO" id="GO:0004308">
    <property type="term" value="F:exo-alpha-sialidase activity"/>
    <property type="evidence" value="ECO:0007669"/>
    <property type="project" value="UniProtKB-EC"/>
</dbReference>
<dbReference type="EMBL" id="JQ177149">
    <property type="protein sequence ID" value="AEX30835.1"/>
    <property type="molecule type" value="Genomic_DNA"/>
</dbReference>
<reference evidence="6" key="1">
    <citation type="submission" date="2011-11" db="EMBL/GenBank/DDBJ databases">
        <title>Annotation of the Mycoplasma canis genome.</title>
        <authorList>
            <person name="Brown D.R."/>
            <person name="May M.A."/>
            <person name="Demcovitz D.L."/>
            <person name="Barbet A.F."/>
        </authorList>
    </citation>
    <scope>NUCLEOTIDE SEQUENCE</scope>
    <source>
        <strain evidence="6">33</strain>
    </source>
</reference>
<evidence type="ECO:0000256" key="1">
    <source>
        <dbReference type="ARBA" id="ARBA00000427"/>
    </source>
</evidence>
<feature type="chain" id="PRO_5003561446" description="exo-alpha-sialidase" evidence="4">
    <location>
        <begin position="26"/>
        <end position="1137"/>
    </location>
</feature>
<dbReference type="Gene3D" id="2.40.220.10">
    <property type="entry name" value="Intramolecular Trans-sialidase, Domain 3"/>
    <property type="match status" value="1"/>
</dbReference>
<dbReference type="EC" id="3.2.1.18" evidence="3"/>
<keyword evidence="6" id="KW-0326">Glycosidase</keyword>
<dbReference type="AlphaFoldDB" id="H2EV90"/>
<dbReference type="GO" id="GO:0006689">
    <property type="term" value="P:ganglioside catabolic process"/>
    <property type="evidence" value="ECO:0007669"/>
    <property type="project" value="TreeGrafter"/>
</dbReference>
<evidence type="ECO:0000313" key="6">
    <source>
        <dbReference type="EMBL" id="AEX30835.1"/>
    </source>
</evidence>
<dbReference type="InterPro" id="IPR026856">
    <property type="entry name" value="Sialidase_fam"/>
</dbReference>
<dbReference type="InterPro" id="IPR023364">
    <property type="entry name" value="Trans_sialidase_dom3"/>
</dbReference>
<evidence type="ECO:0000256" key="2">
    <source>
        <dbReference type="ARBA" id="ARBA00009348"/>
    </source>
</evidence>
<sequence length="1137" mass="131715">MKKINKKLAVYLLLSGALITSTSLAIYFYANSQKIEKKKKSNSFSDSQINGFEFNIPEKHNIFVPNNNNHNDFIEQPEKSDVKFYNFQFKKSDVDDSSFISLNFEGTKLLSESRLQIELEDNNKNLVVLDKFEINNESKEVVFDASDLTNNRKFNVKTITLNDQLIKNDNDIDDDTEKISFSTIPSNTFIDFENSRIIESNENSATIEIELKTQDNIKEISKSAVSLSFAYKNNNSKNYLNITGILNKKQDKIFITANLNNLIHGESYFLEKAKFISKPKGLFYNINNNYENAFYDFNKSNNKEHEFVIHTDSETLFKNNSKFEFEVIGEMKSDPFENDQNEIKYHLSGVVLDKRKIDFSKINENLKLKFSKVGSEETDVYASKISYDPNENKLSFEIENSNSGDQFILKEIQVKNNETEQFENLDITNVDKKLIIEYPISKSLEVDLINSRSWESSLYPSYVFINLKLKNNWNDEKIEKLLDQLTKDDYSESKKNSIKNVLANIIYDNYKKIVKNNNVDIDNKIIILRLSDPADDSNFYSQDNNIFYFLLNETNKHFKNTKDIDEKWDIVNNSNTISISMIKNPFISNNRNGTAIENDHFKIKRLSSETLFAHNEDGSHSYRIPNVTKLKNGKILSVVDKRVENISDYNNSISQVFKESLDGGKTWSQNKEILKIAVPKKNNRGIAIDGIITEIEYFDEETQTNKTKLHFIVDIFPGTNTGVPHLSSGNPWFYIGDQGYLKMWTKLNNRNNFDSRSSVLKRVEGRGNWFRRYILPAGVSFNNNFTASTQLEETNTYVDMNYHQDTKTISGRVYENVMESDFDDPAALDSKKTEHSVFDEPRKVTNVNNNTFEPLRNEHAVYALAINSHLATLESYDEGRTWTNLQWIDEKLSKHRNNHKFVGTGVGNGIQLKHQTNASINGRVIIPMYSMNNNDHYMFFIYSDDKGKIWTKYTPTGFKTNLSESSFVETEDGTLYWFARHTGRFGQNTFRTFISKSTDGGMTWSSPDNDASRKGKDMQIGNPYDANIFSGIDHFRWKNKDYFIFSLSKSVVRRNGSLFIADATFENIIELFRYDDNQREHFVYSYALVTNKTENYIDFISIYEASERFKIIDGGFDNSRPQGGEIQLDKFRLWIKD</sequence>
<dbReference type="CDD" id="cd15482">
    <property type="entry name" value="Sialidase_non-viral"/>
    <property type="match status" value="1"/>
</dbReference>
<dbReference type="PANTHER" id="PTHR10628:SF30">
    <property type="entry name" value="EXO-ALPHA-SIALIDASE"/>
    <property type="match status" value="1"/>
</dbReference>
<evidence type="ECO:0000256" key="4">
    <source>
        <dbReference type="SAM" id="SignalP"/>
    </source>
</evidence>
<dbReference type="Pfam" id="PF13088">
    <property type="entry name" value="BNR_2"/>
    <property type="match status" value="1"/>
</dbReference>
<dbReference type="InterPro" id="IPR011040">
    <property type="entry name" value="Sialidase"/>
</dbReference>
<name>H2EV90_9BACT</name>
<dbReference type="GO" id="GO:0016020">
    <property type="term" value="C:membrane"/>
    <property type="evidence" value="ECO:0007669"/>
    <property type="project" value="TreeGrafter"/>
</dbReference>
<keyword evidence="6" id="KW-0378">Hydrolase</keyword>
<feature type="domain" description="Sialidase" evidence="5">
    <location>
        <begin position="868"/>
        <end position="1092"/>
    </location>
</feature>
<accession>H2EV90</accession>
<organism evidence="6">
    <name type="scientific">Mycoplasmopsis canis</name>
    <dbReference type="NCBI Taxonomy" id="29555"/>
    <lineage>
        <taxon>Bacteria</taxon>
        <taxon>Bacillati</taxon>
        <taxon>Mycoplasmatota</taxon>
        <taxon>Mycoplasmoidales</taxon>
        <taxon>Metamycoplasmataceae</taxon>
        <taxon>Mycoplasmopsis</taxon>
    </lineage>
</organism>
<dbReference type="Gene3D" id="2.120.10.10">
    <property type="match status" value="1"/>
</dbReference>
<proteinExistence type="inferred from homology"/>
<comment type="similarity">
    <text evidence="2">Belongs to the glycosyl hydrolase 33 family.</text>
</comment>
<evidence type="ECO:0000259" key="5">
    <source>
        <dbReference type="Pfam" id="PF13088"/>
    </source>
</evidence>
<keyword evidence="4" id="KW-0732">Signal</keyword>
<dbReference type="GO" id="GO:0009313">
    <property type="term" value="P:oligosaccharide catabolic process"/>
    <property type="evidence" value="ECO:0007669"/>
    <property type="project" value="TreeGrafter"/>
</dbReference>
<dbReference type="InterPro" id="IPR036278">
    <property type="entry name" value="Sialidase_sf"/>
</dbReference>
<dbReference type="PANTHER" id="PTHR10628">
    <property type="entry name" value="SIALIDASE"/>
    <property type="match status" value="1"/>
</dbReference>
<evidence type="ECO:0000256" key="3">
    <source>
        <dbReference type="ARBA" id="ARBA00012733"/>
    </source>
</evidence>
<protein>
    <recommendedName>
        <fullName evidence="3">exo-alpha-sialidase</fullName>
        <ecNumber evidence="3">3.2.1.18</ecNumber>
    </recommendedName>
</protein>
<dbReference type="SUPFAM" id="SSF50939">
    <property type="entry name" value="Sialidases"/>
    <property type="match status" value="1"/>
</dbReference>